<reference evidence="2" key="1">
    <citation type="journal article" date="2017" name="Nat. Microbiol.">
        <title>Global analysis of biosynthetic gene clusters reveals vast potential of secondary metabolite production in Penicillium species.</title>
        <authorList>
            <person name="Nielsen J.C."/>
            <person name="Grijseels S."/>
            <person name="Prigent S."/>
            <person name="Ji B."/>
            <person name="Dainat J."/>
            <person name="Nielsen K.F."/>
            <person name="Frisvad J.C."/>
            <person name="Workman M."/>
            <person name="Nielsen J."/>
        </authorList>
    </citation>
    <scope>NUCLEOTIDE SEQUENCE [LARGE SCALE GENOMIC DNA]</scope>
    <source>
        <strain evidence="2">IBT 14082</strain>
    </source>
</reference>
<dbReference type="EMBL" id="MLQL01000025">
    <property type="protein sequence ID" value="OQE17106.1"/>
    <property type="molecule type" value="Genomic_DNA"/>
</dbReference>
<gene>
    <name evidence="1" type="ORF">PENFLA_c025G10428</name>
</gene>
<name>A0A1V6SSW0_9EURO</name>
<dbReference type="AlphaFoldDB" id="A0A1V6SSW0"/>
<comment type="caution">
    <text evidence="1">The sequence shown here is derived from an EMBL/GenBank/DDBJ whole genome shotgun (WGS) entry which is preliminary data.</text>
</comment>
<proteinExistence type="predicted"/>
<accession>A0A1V6SSW0</accession>
<evidence type="ECO:0000313" key="1">
    <source>
        <dbReference type="EMBL" id="OQE17106.1"/>
    </source>
</evidence>
<organism evidence="1 2">
    <name type="scientific">Penicillium flavigenum</name>
    <dbReference type="NCBI Taxonomy" id="254877"/>
    <lineage>
        <taxon>Eukaryota</taxon>
        <taxon>Fungi</taxon>
        <taxon>Dikarya</taxon>
        <taxon>Ascomycota</taxon>
        <taxon>Pezizomycotina</taxon>
        <taxon>Eurotiomycetes</taxon>
        <taxon>Eurotiomycetidae</taxon>
        <taxon>Eurotiales</taxon>
        <taxon>Aspergillaceae</taxon>
        <taxon>Penicillium</taxon>
    </lineage>
</organism>
<protein>
    <submittedName>
        <fullName evidence="1">Uncharacterized protein</fullName>
    </submittedName>
</protein>
<dbReference type="Proteomes" id="UP000191342">
    <property type="component" value="Unassembled WGS sequence"/>
</dbReference>
<keyword evidence="2" id="KW-1185">Reference proteome</keyword>
<sequence>MAATILAAQDTEYLVSPGLDPKMLQNDTAAKPQHATRPIDTILPLTIPPRVTTYEALYEKRPRGYSFFPSPYATGLIHYSSLFPHGYILVLSKVKREPLHRKWAEASDQRKEFVYQQGSTAIHVLRAVGIVWTDTGTHNVLYHDDDRACSRL</sequence>
<evidence type="ECO:0000313" key="2">
    <source>
        <dbReference type="Proteomes" id="UP000191342"/>
    </source>
</evidence>
<dbReference type="OrthoDB" id="2156052at2759"/>